<dbReference type="KEGG" id="hro:HELRODRAFT_181379"/>
<dbReference type="EMBL" id="KB097640">
    <property type="protein sequence ID" value="ESN92505.1"/>
    <property type="molecule type" value="Genomic_DNA"/>
</dbReference>
<protein>
    <submittedName>
        <fullName evidence="2 3">Uncharacterized protein</fullName>
    </submittedName>
</protein>
<dbReference type="InParanoid" id="T1FGX9"/>
<dbReference type="HOGENOM" id="CLU_012062_23_6_1"/>
<dbReference type="AlphaFoldDB" id="T1FGX9"/>
<proteinExistence type="predicted"/>
<organism evidence="3 4">
    <name type="scientific">Helobdella robusta</name>
    <name type="common">Californian leech</name>
    <dbReference type="NCBI Taxonomy" id="6412"/>
    <lineage>
        <taxon>Eukaryota</taxon>
        <taxon>Metazoa</taxon>
        <taxon>Spiralia</taxon>
        <taxon>Lophotrochozoa</taxon>
        <taxon>Annelida</taxon>
        <taxon>Clitellata</taxon>
        <taxon>Hirudinea</taxon>
        <taxon>Rhynchobdellida</taxon>
        <taxon>Glossiphoniidae</taxon>
        <taxon>Helobdella</taxon>
    </lineage>
</organism>
<reference evidence="2 4" key="2">
    <citation type="journal article" date="2013" name="Nature">
        <title>Insights into bilaterian evolution from three spiralian genomes.</title>
        <authorList>
            <person name="Simakov O."/>
            <person name="Marletaz F."/>
            <person name="Cho S.J."/>
            <person name="Edsinger-Gonzales E."/>
            <person name="Havlak P."/>
            <person name="Hellsten U."/>
            <person name="Kuo D.H."/>
            <person name="Larsson T."/>
            <person name="Lv J."/>
            <person name="Arendt D."/>
            <person name="Savage R."/>
            <person name="Osoegawa K."/>
            <person name="de Jong P."/>
            <person name="Grimwood J."/>
            <person name="Chapman J.A."/>
            <person name="Shapiro H."/>
            <person name="Aerts A."/>
            <person name="Otillar R.P."/>
            <person name="Terry A.Y."/>
            <person name="Boore J.L."/>
            <person name="Grigoriev I.V."/>
            <person name="Lindberg D.R."/>
            <person name="Seaver E.C."/>
            <person name="Weisblat D.A."/>
            <person name="Putnam N.H."/>
            <person name="Rokhsar D.S."/>
        </authorList>
    </citation>
    <scope>NUCLEOTIDE SEQUENCE</scope>
</reference>
<evidence type="ECO:0000313" key="2">
    <source>
        <dbReference type="EMBL" id="ESN92505.1"/>
    </source>
</evidence>
<reference evidence="4" key="1">
    <citation type="submission" date="2012-12" db="EMBL/GenBank/DDBJ databases">
        <authorList>
            <person name="Hellsten U."/>
            <person name="Grimwood J."/>
            <person name="Chapman J.A."/>
            <person name="Shapiro H."/>
            <person name="Aerts A."/>
            <person name="Otillar R.P."/>
            <person name="Terry A.Y."/>
            <person name="Boore J.L."/>
            <person name="Simakov O."/>
            <person name="Marletaz F."/>
            <person name="Cho S.-J."/>
            <person name="Edsinger-Gonzales E."/>
            <person name="Havlak P."/>
            <person name="Kuo D.-H."/>
            <person name="Larsson T."/>
            <person name="Lv J."/>
            <person name="Arendt D."/>
            <person name="Savage R."/>
            <person name="Osoegawa K."/>
            <person name="de Jong P."/>
            <person name="Lindberg D.R."/>
            <person name="Seaver E.C."/>
            <person name="Weisblat D.A."/>
            <person name="Putnam N.H."/>
            <person name="Grigoriev I.V."/>
            <person name="Rokhsar D.S."/>
        </authorList>
    </citation>
    <scope>NUCLEOTIDE SEQUENCE</scope>
</reference>
<dbReference type="eggNOG" id="KOG4209">
    <property type="taxonomic scope" value="Eukaryota"/>
</dbReference>
<dbReference type="Proteomes" id="UP000015101">
    <property type="component" value="Unassembled WGS sequence"/>
</dbReference>
<accession>T1FGX9</accession>
<dbReference type="GeneID" id="20208078"/>
<sequence>MKERLQRMEEEAEKLRKIKQELEQMMGASTAVDKSEIDTRSTNYANILKILVPSSGRPSLKTNIVASLRALPTLNLRKPKGVDRALQLDESLIHDREIWVERKSTNMPGLSTTNRRPRGRGVRIREGVITSHNAT</sequence>
<dbReference type="STRING" id="6412.T1FGX9"/>
<keyword evidence="1" id="KW-0175">Coiled coil</keyword>
<evidence type="ECO:0000313" key="4">
    <source>
        <dbReference type="Proteomes" id="UP000015101"/>
    </source>
</evidence>
<reference evidence="3" key="3">
    <citation type="submission" date="2015-06" db="UniProtKB">
        <authorList>
            <consortium name="EnsemblMetazoa"/>
        </authorList>
    </citation>
    <scope>IDENTIFICATION</scope>
</reference>
<dbReference type="CTD" id="20208078"/>
<evidence type="ECO:0000313" key="3">
    <source>
        <dbReference type="EnsemblMetazoa" id="HelroP181379"/>
    </source>
</evidence>
<evidence type="ECO:0000256" key="1">
    <source>
        <dbReference type="SAM" id="Coils"/>
    </source>
</evidence>
<feature type="coiled-coil region" evidence="1">
    <location>
        <begin position="1"/>
        <end position="28"/>
    </location>
</feature>
<keyword evidence="4" id="KW-1185">Reference proteome</keyword>
<gene>
    <name evidence="3" type="primary">20208078</name>
    <name evidence="2" type="ORF">HELRODRAFT_181379</name>
</gene>
<dbReference type="RefSeq" id="XP_009029435.1">
    <property type="nucleotide sequence ID" value="XM_009031187.1"/>
</dbReference>
<dbReference type="EnsemblMetazoa" id="HelroT181379">
    <property type="protein sequence ID" value="HelroP181379"/>
    <property type="gene ID" value="HelroG181379"/>
</dbReference>
<dbReference type="EMBL" id="AMQM01007564">
    <property type="status" value="NOT_ANNOTATED_CDS"/>
    <property type="molecule type" value="Genomic_DNA"/>
</dbReference>
<name>T1FGX9_HELRO</name>